<accession>A0A1W0WSW8</accession>
<keyword evidence="7" id="KW-0067">ATP-binding</keyword>
<evidence type="ECO:0000256" key="4">
    <source>
        <dbReference type="ARBA" id="ARBA00022792"/>
    </source>
</evidence>
<keyword evidence="11" id="KW-0472">Membrane</keyword>
<sequence>MKSVLSLPNLIKLSMKFQTPIYAPNSQLLASGHRPPHVQVRRGYFHDISEEGQDALNVNPSAIRTFLTTQNIDFKQGFTCYSAACTQCRKCQNPTAKKAKIFINSATGSFNCSECTWSGTWKQFEAVVDAFQHGDPADSEKNAVHSRLRGLDDASEAAEEERRLTHCLTSLSAAEFADLVKLHQIQGLKMSTLMELGVQVYSNKRDLFFPRYHSNQNQCCGYKRMIVRELPEETVITEQIFPKEAGVLGLFGWNLIPKKATELVITSNEFDAMIIRQETGKPVVALPKGISLLPVEALPLLEQFSKIVLWLDGSGNRSWQAAKIFSRKLDEKRCHLVSPELCPTRALNAFQSGTEVNGIILKARPVSHKSVVTFGSFRSDVLNELTNREDFSGLRWQRFPALNRILKGHRRGELTVLTGPTGSGKTTFLSEYSLDLCNQGLRTLWGSFEIKNSRLAKTMLNQFARKSMQKNVTEFDLWADKFEQLALYFMAFHGQETLDNVFEAMLHAVYVHDIEHVIVDNLQFMMGATNFKTIHDRIVKQDQLIEGFRKFSTSHDCHVTLVVHPRKEMEGQELTAQSIYGGAKASQEADNILILQNNRGKSGLLQGKKYIEIVKNRYDGDLGIVPLSYDKDSQSYVKKERAKGDNTVGATTTKKTGKAAAAFAAAKPSTFTGAATDGATEDEDEDQSLTNRIVI</sequence>
<evidence type="ECO:0000256" key="11">
    <source>
        <dbReference type="ARBA" id="ARBA00023136"/>
    </source>
</evidence>
<dbReference type="PANTHER" id="PTHR12873:SF0">
    <property type="entry name" value="TWINKLE MTDNA HELICASE"/>
    <property type="match status" value="1"/>
</dbReference>
<dbReference type="Proteomes" id="UP000192578">
    <property type="component" value="Unassembled WGS sequence"/>
</dbReference>
<dbReference type="GO" id="GO:0008289">
    <property type="term" value="F:lipid binding"/>
    <property type="evidence" value="ECO:0007669"/>
    <property type="project" value="UniProtKB-KW"/>
</dbReference>
<name>A0A1W0WSW8_HYPEX</name>
<dbReference type="GO" id="GO:0016787">
    <property type="term" value="F:hydrolase activity"/>
    <property type="evidence" value="ECO:0007669"/>
    <property type="project" value="UniProtKB-KW"/>
</dbReference>
<evidence type="ECO:0000256" key="16">
    <source>
        <dbReference type="ARBA" id="ARBA00075597"/>
    </source>
</evidence>
<dbReference type="InterPro" id="IPR027417">
    <property type="entry name" value="P-loop_NTPase"/>
</dbReference>
<proteinExistence type="predicted"/>
<evidence type="ECO:0000256" key="3">
    <source>
        <dbReference type="ARBA" id="ARBA00022741"/>
    </source>
</evidence>
<evidence type="ECO:0000259" key="18">
    <source>
        <dbReference type="PROSITE" id="PS51199"/>
    </source>
</evidence>
<dbReference type="Gene3D" id="3.40.50.300">
    <property type="entry name" value="P-loop containing nucleotide triphosphate hydrolases"/>
    <property type="match status" value="1"/>
</dbReference>
<dbReference type="GO" id="GO:0043139">
    <property type="term" value="F:5'-3' DNA helicase activity"/>
    <property type="evidence" value="ECO:0007669"/>
    <property type="project" value="UniProtKB-EC"/>
</dbReference>
<dbReference type="GO" id="GO:0005743">
    <property type="term" value="C:mitochondrial inner membrane"/>
    <property type="evidence" value="ECO:0007669"/>
    <property type="project" value="UniProtKB-SubCell"/>
</dbReference>
<evidence type="ECO:0000256" key="10">
    <source>
        <dbReference type="ARBA" id="ARBA00023128"/>
    </source>
</evidence>
<evidence type="ECO:0000256" key="7">
    <source>
        <dbReference type="ARBA" id="ARBA00022840"/>
    </source>
</evidence>
<dbReference type="GO" id="GO:0006264">
    <property type="term" value="P:mitochondrial DNA replication"/>
    <property type="evidence" value="ECO:0007669"/>
    <property type="project" value="TreeGrafter"/>
</dbReference>
<evidence type="ECO:0000256" key="8">
    <source>
        <dbReference type="ARBA" id="ARBA00022946"/>
    </source>
</evidence>
<dbReference type="EC" id="5.6.2.3" evidence="14"/>
<evidence type="ECO:0000256" key="9">
    <source>
        <dbReference type="ARBA" id="ARBA00023121"/>
    </source>
</evidence>
<keyword evidence="20" id="KW-1185">Reference proteome</keyword>
<evidence type="ECO:0000256" key="14">
    <source>
        <dbReference type="ARBA" id="ARBA00044969"/>
    </source>
</evidence>
<evidence type="ECO:0000256" key="15">
    <source>
        <dbReference type="ARBA" id="ARBA00048954"/>
    </source>
</evidence>
<evidence type="ECO:0000256" key="12">
    <source>
        <dbReference type="ARBA" id="ARBA00023235"/>
    </source>
</evidence>
<keyword evidence="10" id="KW-0496">Mitochondrion</keyword>
<organism evidence="19 20">
    <name type="scientific">Hypsibius exemplaris</name>
    <name type="common">Freshwater tardigrade</name>
    <dbReference type="NCBI Taxonomy" id="2072580"/>
    <lineage>
        <taxon>Eukaryota</taxon>
        <taxon>Metazoa</taxon>
        <taxon>Ecdysozoa</taxon>
        <taxon>Tardigrada</taxon>
        <taxon>Eutardigrada</taxon>
        <taxon>Parachela</taxon>
        <taxon>Hypsibioidea</taxon>
        <taxon>Hypsibiidae</taxon>
        <taxon>Hypsibius</taxon>
    </lineage>
</organism>
<dbReference type="AlphaFoldDB" id="A0A1W0WSW8"/>
<dbReference type="EMBL" id="MTYJ01000051">
    <property type="protein sequence ID" value="OQV18275.1"/>
    <property type="molecule type" value="Genomic_DNA"/>
</dbReference>
<comment type="caution">
    <text evidence="19">The sequence shown here is derived from an EMBL/GenBank/DDBJ whole genome shotgun (WGS) entry which is preliminary data.</text>
</comment>
<dbReference type="GO" id="GO:0042645">
    <property type="term" value="C:mitochondrial nucleoid"/>
    <property type="evidence" value="ECO:0007669"/>
    <property type="project" value="UniProtKB-SubCell"/>
</dbReference>
<dbReference type="CDD" id="cd01122">
    <property type="entry name" value="Twinkle_C"/>
    <property type="match status" value="1"/>
</dbReference>
<keyword evidence="3" id="KW-0547">Nucleotide-binding</keyword>
<dbReference type="Gene3D" id="3.40.1360.10">
    <property type="match status" value="1"/>
</dbReference>
<dbReference type="PANTHER" id="PTHR12873">
    <property type="entry name" value="T7-LIKE MITOCHONDRIAL DNA HELICASE"/>
    <property type="match status" value="1"/>
</dbReference>
<feature type="region of interest" description="Disordered" evidence="17">
    <location>
        <begin position="672"/>
        <end position="695"/>
    </location>
</feature>
<dbReference type="GO" id="GO:0003697">
    <property type="term" value="F:single-stranded DNA binding"/>
    <property type="evidence" value="ECO:0007669"/>
    <property type="project" value="InterPro"/>
</dbReference>
<evidence type="ECO:0000256" key="13">
    <source>
        <dbReference type="ARBA" id="ARBA00023271"/>
    </source>
</evidence>
<evidence type="ECO:0000256" key="1">
    <source>
        <dbReference type="ARBA" id="ARBA00004436"/>
    </source>
</evidence>
<dbReference type="InterPro" id="IPR034154">
    <property type="entry name" value="TOPRIM_DnaG/twinkle"/>
</dbReference>
<keyword evidence="6" id="KW-0347">Helicase</keyword>
<evidence type="ECO:0000256" key="5">
    <source>
        <dbReference type="ARBA" id="ARBA00022801"/>
    </source>
</evidence>
<comment type="catalytic activity">
    <reaction evidence="15">
        <text>ATP + H2O = ADP + phosphate + H(+)</text>
        <dbReference type="Rhea" id="RHEA:13065"/>
        <dbReference type="ChEBI" id="CHEBI:15377"/>
        <dbReference type="ChEBI" id="CHEBI:15378"/>
        <dbReference type="ChEBI" id="CHEBI:30616"/>
        <dbReference type="ChEBI" id="CHEBI:43474"/>
        <dbReference type="ChEBI" id="CHEBI:456216"/>
        <dbReference type="EC" id="5.6.2.3"/>
    </reaction>
</comment>
<dbReference type="SUPFAM" id="SSF52540">
    <property type="entry name" value="P-loop containing nucleoside triphosphate hydrolases"/>
    <property type="match status" value="1"/>
</dbReference>
<evidence type="ECO:0000256" key="2">
    <source>
        <dbReference type="ARBA" id="ARBA00004637"/>
    </source>
</evidence>
<comment type="subcellular location">
    <subcellularLocation>
        <location evidence="2">Mitochondrion inner membrane</location>
        <topology evidence="2">Peripheral membrane protein</topology>
    </subcellularLocation>
    <subcellularLocation>
        <location evidence="1">Mitochondrion matrix</location>
        <location evidence="1">Mitochondrion nucleoid</location>
    </subcellularLocation>
</comment>
<gene>
    <name evidence="19" type="ORF">BV898_07671</name>
</gene>
<evidence type="ECO:0000313" key="19">
    <source>
        <dbReference type="EMBL" id="OQV18275.1"/>
    </source>
</evidence>
<evidence type="ECO:0000256" key="6">
    <source>
        <dbReference type="ARBA" id="ARBA00022806"/>
    </source>
</evidence>
<keyword evidence="5" id="KW-0378">Hydrolase</keyword>
<keyword evidence="12" id="KW-0413">Isomerase</keyword>
<evidence type="ECO:0000313" key="20">
    <source>
        <dbReference type="Proteomes" id="UP000192578"/>
    </source>
</evidence>
<dbReference type="PROSITE" id="PS51199">
    <property type="entry name" value="SF4_HELICASE"/>
    <property type="match status" value="1"/>
</dbReference>
<keyword evidence="4" id="KW-0999">Mitochondrion inner membrane</keyword>
<dbReference type="Pfam" id="PF13481">
    <property type="entry name" value="AAA_25"/>
    <property type="match status" value="1"/>
</dbReference>
<evidence type="ECO:0000256" key="17">
    <source>
        <dbReference type="SAM" id="MobiDB-lite"/>
    </source>
</evidence>
<reference evidence="20" key="1">
    <citation type="submission" date="2017-01" db="EMBL/GenBank/DDBJ databases">
        <title>Comparative genomics of anhydrobiosis in the tardigrade Hypsibius dujardini.</title>
        <authorList>
            <person name="Yoshida Y."/>
            <person name="Koutsovoulos G."/>
            <person name="Laetsch D."/>
            <person name="Stevens L."/>
            <person name="Kumar S."/>
            <person name="Horikawa D."/>
            <person name="Ishino K."/>
            <person name="Komine S."/>
            <person name="Tomita M."/>
            <person name="Blaxter M."/>
            <person name="Arakawa K."/>
        </authorList>
    </citation>
    <scope>NUCLEOTIDE SEQUENCE [LARGE SCALE GENOMIC DNA]</scope>
    <source>
        <strain evidence="20">Z151</strain>
    </source>
</reference>
<dbReference type="CDD" id="cd01029">
    <property type="entry name" value="TOPRIM_primases"/>
    <property type="match status" value="1"/>
</dbReference>
<dbReference type="OrthoDB" id="275278at2759"/>
<keyword evidence="13" id="KW-1135">Mitochondrion nucleoid</keyword>
<dbReference type="GO" id="GO:0005524">
    <property type="term" value="F:ATP binding"/>
    <property type="evidence" value="ECO:0007669"/>
    <property type="project" value="UniProtKB-KW"/>
</dbReference>
<dbReference type="InterPro" id="IPR027032">
    <property type="entry name" value="Twinkle-like"/>
</dbReference>
<keyword evidence="9" id="KW-0446">Lipid-binding</keyword>
<keyword evidence="8" id="KW-0809">Transit peptide</keyword>
<protein>
    <recommendedName>
        <fullName evidence="14">DNA 5'-3' helicase</fullName>
        <ecNumber evidence="14">5.6.2.3</ecNumber>
    </recommendedName>
    <alternativeName>
        <fullName evidence="16">Twinkle protein, mitochondrial</fullName>
    </alternativeName>
</protein>
<dbReference type="FunFam" id="3.40.50.300:FF:000845">
    <property type="entry name" value="Mitochondrial helicase twinkle"/>
    <property type="match status" value="1"/>
</dbReference>
<dbReference type="InterPro" id="IPR007694">
    <property type="entry name" value="DNA_helicase_DnaB-like_C"/>
</dbReference>
<feature type="domain" description="SF4 helicase" evidence="18">
    <location>
        <begin position="388"/>
        <end position="643"/>
    </location>
</feature>